<dbReference type="PROSITE" id="PS01125">
    <property type="entry name" value="ROK"/>
    <property type="match status" value="1"/>
</dbReference>
<evidence type="ECO:0000313" key="8">
    <source>
        <dbReference type="Proteomes" id="UP000248614"/>
    </source>
</evidence>
<evidence type="ECO:0000256" key="5">
    <source>
        <dbReference type="ARBA" id="ARBA00038887"/>
    </source>
</evidence>
<dbReference type="EC" id="2.7.1.4" evidence="5"/>
<comment type="caution">
    <text evidence="7">The sequence shown here is derived from an EMBL/GenBank/DDBJ whole genome shotgun (WGS) entry which is preliminary data.</text>
</comment>
<dbReference type="EMBL" id="QFNF01000013">
    <property type="protein sequence ID" value="PZO78237.1"/>
    <property type="molecule type" value="Genomic_DNA"/>
</dbReference>
<dbReference type="InterPro" id="IPR043129">
    <property type="entry name" value="ATPase_NBD"/>
</dbReference>
<evidence type="ECO:0000313" key="7">
    <source>
        <dbReference type="EMBL" id="PZO78237.1"/>
    </source>
</evidence>
<dbReference type="Pfam" id="PF00480">
    <property type="entry name" value="ROK"/>
    <property type="match status" value="1"/>
</dbReference>
<keyword evidence="7" id="KW-0418">Kinase</keyword>
<dbReference type="AlphaFoldDB" id="A0A2W4ZA12"/>
<comment type="cofactor">
    <cofactor evidence="1">
        <name>Mg(2+)</name>
        <dbReference type="ChEBI" id="CHEBI:18420"/>
    </cofactor>
</comment>
<organism evidence="7 8">
    <name type="scientific">Sphingomonas hengshuiensis</name>
    <dbReference type="NCBI Taxonomy" id="1609977"/>
    <lineage>
        <taxon>Bacteria</taxon>
        <taxon>Pseudomonadati</taxon>
        <taxon>Pseudomonadota</taxon>
        <taxon>Alphaproteobacteria</taxon>
        <taxon>Sphingomonadales</taxon>
        <taxon>Sphingomonadaceae</taxon>
        <taxon>Sphingomonas</taxon>
    </lineage>
</organism>
<evidence type="ECO:0000256" key="1">
    <source>
        <dbReference type="ARBA" id="ARBA00001946"/>
    </source>
</evidence>
<keyword evidence="2" id="KW-0479">Metal-binding</keyword>
<accession>A0A2W4ZA12</accession>
<evidence type="ECO:0000256" key="3">
    <source>
        <dbReference type="ARBA" id="ARBA00022833"/>
    </source>
</evidence>
<proteinExistence type="predicted"/>
<reference evidence="7 8" key="1">
    <citation type="submission" date="2017-08" db="EMBL/GenBank/DDBJ databases">
        <title>Infants hospitalized years apart are colonized by the same room-sourced microbial strains.</title>
        <authorList>
            <person name="Brooks B."/>
            <person name="Olm M.R."/>
            <person name="Firek B.A."/>
            <person name="Baker R."/>
            <person name="Thomas B.C."/>
            <person name="Morowitz M.J."/>
            <person name="Banfield J.F."/>
        </authorList>
    </citation>
    <scope>NUCLEOTIDE SEQUENCE [LARGE SCALE GENOMIC DNA]</scope>
    <source>
        <strain evidence="7">S2_018_000_R3_110</strain>
    </source>
</reference>
<keyword evidence="7" id="KW-0808">Transferase</keyword>
<dbReference type="PANTHER" id="PTHR42742">
    <property type="entry name" value="TRANSCRIPTIONAL REPRESSOR MPRA"/>
    <property type="match status" value="1"/>
</dbReference>
<dbReference type="SUPFAM" id="SSF53067">
    <property type="entry name" value="Actin-like ATPase domain"/>
    <property type="match status" value="1"/>
</dbReference>
<protein>
    <recommendedName>
        <fullName evidence="5">fructokinase</fullName>
        <ecNumber evidence="5">2.7.1.4</ecNumber>
    </recommendedName>
</protein>
<dbReference type="GO" id="GO:0008865">
    <property type="term" value="F:fructokinase activity"/>
    <property type="evidence" value="ECO:0007669"/>
    <property type="project" value="UniProtKB-EC"/>
</dbReference>
<dbReference type="PANTHER" id="PTHR42742:SF3">
    <property type="entry name" value="FRUCTOKINASE"/>
    <property type="match status" value="1"/>
</dbReference>
<comment type="catalytic activity">
    <reaction evidence="6">
        <text>D-fructose + ATP = D-fructose 6-phosphate + ADP + H(+)</text>
        <dbReference type="Rhea" id="RHEA:16125"/>
        <dbReference type="ChEBI" id="CHEBI:15378"/>
        <dbReference type="ChEBI" id="CHEBI:30616"/>
        <dbReference type="ChEBI" id="CHEBI:37721"/>
        <dbReference type="ChEBI" id="CHEBI:61527"/>
        <dbReference type="ChEBI" id="CHEBI:456216"/>
        <dbReference type="EC" id="2.7.1.4"/>
    </reaction>
</comment>
<dbReference type="CDD" id="cd24067">
    <property type="entry name" value="ASKHA_NBD_ROK_BsFRK-like"/>
    <property type="match status" value="1"/>
</dbReference>
<dbReference type="GO" id="GO:0046872">
    <property type="term" value="F:metal ion binding"/>
    <property type="evidence" value="ECO:0007669"/>
    <property type="project" value="UniProtKB-KW"/>
</dbReference>
<gene>
    <name evidence="7" type="ORF">DI632_07110</name>
</gene>
<dbReference type="Gene3D" id="3.30.420.40">
    <property type="match status" value="2"/>
</dbReference>
<dbReference type="Proteomes" id="UP000248614">
    <property type="component" value="Unassembled WGS sequence"/>
</dbReference>
<evidence type="ECO:0000256" key="2">
    <source>
        <dbReference type="ARBA" id="ARBA00022723"/>
    </source>
</evidence>
<keyword evidence="3" id="KW-0862">Zinc</keyword>
<evidence type="ECO:0000256" key="6">
    <source>
        <dbReference type="ARBA" id="ARBA00048451"/>
    </source>
</evidence>
<keyword evidence="4" id="KW-0460">Magnesium</keyword>
<dbReference type="InterPro" id="IPR051804">
    <property type="entry name" value="Carb_Metab_Reg_Kinase/Isom"/>
</dbReference>
<dbReference type="InterPro" id="IPR049874">
    <property type="entry name" value="ROK_cs"/>
</dbReference>
<dbReference type="InterPro" id="IPR000600">
    <property type="entry name" value="ROK"/>
</dbReference>
<evidence type="ECO:0000256" key="4">
    <source>
        <dbReference type="ARBA" id="ARBA00022842"/>
    </source>
</evidence>
<sequence>MSTAVDPVARHGALPLAGIELGGTKCVCTLAHGPGAIVAQETVPTEHPAITIPAIAAVLQRWWDAGGFAALGIASFGPVDLDPASPDWGHILATTKPDWPMTDVAGALSAAFDVPSAFDTDVNGAAFAETMWGCARGLDDFAYVTIGTGVGVGLLVNGRPTRGIGHAELGHLRVPRLPTDTLPSGCPFHDDCVEGLASGTGIKAALGDVHVSTLASDHPIWDRVASAITAMCHAMVCTTGPKRIAIGGGVMNKQPHLLARIEPALRASINGYLPLPERDYVVAPALGDQAGPMGSIALARMALRERAGA</sequence>
<name>A0A2W4ZA12_9SPHN</name>